<evidence type="ECO:0000256" key="1">
    <source>
        <dbReference type="ARBA" id="ARBA00001971"/>
    </source>
</evidence>
<gene>
    <name evidence="7" type="ORF">PT974_02370</name>
</gene>
<comment type="similarity">
    <text evidence="2 6">Belongs to the cytochrome P450 family.</text>
</comment>
<dbReference type="Pfam" id="PF00067">
    <property type="entry name" value="p450"/>
    <property type="match status" value="1"/>
</dbReference>
<evidence type="ECO:0000256" key="2">
    <source>
        <dbReference type="ARBA" id="ARBA00010617"/>
    </source>
</evidence>
<dbReference type="PRINTS" id="PR00385">
    <property type="entry name" value="P450"/>
</dbReference>
<evidence type="ECO:0000256" key="4">
    <source>
        <dbReference type="ARBA" id="ARBA00022723"/>
    </source>
</evidence>
<name>A0ABR0SZ53_9HYPO</name>
<keyword evidence="6" id="KW-0560">Oxidoreductase</keyword>
<accession>A0ABR0SZ53</accession>
<dbReference type="InterPro" id="IPR017972">
    <property type="entry name" value="Cyt_P450_CS"/>
</dbReference>
<dbReference type="CDD" id="cd11058">
    <property type="entry name" value="CYP60B-like"/>
    <property type="match status" value="1"/>
</dbReference>
<dbReference type="InterPro" id="IPR002401">
    <property type="entry name" value="Cyt_P450_E_grp-I"/>
</dbReference>
<dbReference type="Proteomes" id="UP001338125">
    <property type="component" value="Unassembled WGS sequence"/>
</dbReference>
<dbReference type="InterPro" id="IPR050121">
    <property type="entry name" value="Cytochrome_P450_monoxygenase"/>
</dbReference>
<evidence type="ECO:0000256" key="5">
    <source>
        <dbReference type="ARBA" id="ARBA00023004"/>
    </source>
</evidence>
<keyword evidence="5 6" id="KW-0408">Iron</keyword>
<dbReference type="GO" id="GO:0004497">
    <property type="term" value="F:monooxygenase activity"/>
    <property type="evidence" value="ECO:0007669"/>
    <property type="project" value="UniProtKB-KW"/>
</dbReference>
<dbReference type="EMBL" id="JAVFKD010000002">
    <property type="protein sequence ID" value="KAK5997021.1"/>
    <property type="molecule type" value="Genomic_DNA"/>
</dbReference>
<keyword evidence="8" id="KW-1185">Reference proteome</keyword>
<keyword evidence="4 6" id="KW-0479">Metal-binding</keyword>
<dbReference type="PRINTS" id="PR00463">
    <property type="entry name" value="EP450I"/>
</dbReference>
<sequence length="540" mass="62116">MESLFTAGKPIHLTHLRLVGRGRLEDILENWDHSQTIRTLSILAGLFIAHRIAMIIHNVWFHPLSKFPGPTLMAAFYFPFLWHSYLKGDMARRAAELHRKYGSVVRVSPNHLAVDGDVAWPEVFAHKSGKPEFGKVPGFFFPGDHYSLIGAPKEDHRRQRRQLSHAFSDAALKEQEETLYKYFDMFFAKLSQHADSGTTINFVDWMNFTTFDIIGDLCLSDSFHCLDNNGYHPWVHSIFQAIRGDSAQRFLDAYPILSYMSKFFKLSPEYEVAQRNRALGGKLAIERIARGETPGRRDFLSYMTRQTRNGEAGLSQNEILATTPLVILAGSETTATAMSGLVFYLCSNPEVYQRLAKEVREAFAADEDINLVSTGKLEYLHACLEEVLRVYPLLPRTPTTLSRCYSCRTLCSRGRKFKNPTLPKTTIIHTYQWATFRNPKNFADANSFRPERWLPESHAFYDAKFKNDNRAAFKPFSFGARDCIGKNLAYSELRVVTSKLLWRFDVTLEPGQEMWHEKQRTFTVWEKGPLNITLKDRRKE</sequence>
<comment type="caution">
    <text evidence="7">The sequence shown here is derived from an EMBL/GenBank/DDBJ whole genome shotgun (WGS) entry which is preliminary data.</text>
</comment>
<dbReference type="InterPro" id="IPR001128">
    <property type="entry name" value="Cyt_P450"/>
</dbReference>
<dbReference type="PANTHER" id="PTHR24305:SF210">
    <property type="entry name" value="CYTOCHROME P450 MONOOXYGENASE ASQL-RELATED"/>
    <property type="match status" value="1"/>
</dbReference>
<dbReference type="SUPFAM" id="SSF48264">
    <property type="entry name" value="Cytochrome P450"/>
    <property type="match status" value="1"/>
</dbReference>
<proteinExistence type="inferred from homology"/>
<organism evidence="7 8">
    <name type="scientific">Cladobotryum mycophilum</name>
    <dbReference type="NCBI Taxonomy" id="491253"/>
    <lineage>
        <taxon>Eukaryota</taxon>
        <taxon>Fungi</taxon>
        <taxon>Dikarya</taxon>
        <taxon>Ascomycota</taxon>
        <taxon>Pezizomycotina</taxon>
        <taxon>Sordariomycetes</taxon>
        <taxon>Hypocreomycetidae</taxon>
        <taxon>Hypocreales</taxon>
        <taxon>Hypocreaceae</taxon>
        <taxon>Cladobotryum</taxon>
    </lineage>
</organism>
<protein>
    <submittedName>
        <fullName evidence="7">Cytochrome P450 monooxygenase dtxS2</fullName>
    </submittedName>
</protein>
<dbReference type="PROSITE" id="PS00086">
    <property type="entry name" value="CYTOCHROME_P450"/>
    <property type="match status" value="1"/>
</dbReference>
<keyword evidence="3 6" id="KW-0349">Heme</keyword>
<evidence type="ECO:0000256" key="3">
    <source>
        <dbReference type="ARBA" id="ARBA00022617"/>
    </source>
</evidence>
<evidence type="ECO:0000313" key="8">
    <source>
        <dbReference type="Proteomes" id="UP001338125"/>
    </source>
</evidence>
<dbReference type="PANTHER" id="PTHR24305">
    <property type="entry name" value="CYTOCHROME P450"/>
    <property type="match status" value="1"/>
</dbReference>
<evidence type="ECO:0000256" key="6">
    <source>
        <dbReference type="RuleBase" id="RU000461"/>
    </source>
</evidence>
<dbReference type="InterPro" id="IPR036396">
    <property type="entry name" value="Cyt_P450_sf"/>
</dbReference>
<keyword evidence="6 7" id="KW-0503">Monooxygenase</keyword>
<evidence type="ECO:0000313" key="7">
    <source>
        <dbReference type="EMBL" id="KAK5997021.1"/>
    </source>
</evidence>
<dbReference type="Gene3D" id="1.10.630.10">
    <property type="entry name" value="Cytochrome P450"/>
    <property type="match status" value="1"/>
</dbReference>
<reference evidence="7 8" key="1">
    <citation type="submission" date="2024-01" db="EMBL/GenBank/DDBJ databases">
        <title>Complete genome of Cladobotryum mycophilum ATHUM6906.</title>
        <authorList>
            <person name="Christinaki A.C."/>
            <person name="Myridakis A.I."/>
            <person name="Kouvelis V.N."/>
        </authorList>
    </citation>
    <scope>NUCLEOTIDE SEQUENCE [LARGE SCALE GENOMIC DNA]</scope>
    <source>
        <strain evidence="7 8">ATHUM6906</strain>
    </source>
</reference>
<comment type="cofactor">
    <cofactor evidence="1">
        <name>heme</name>
        <dbReference type="ChEBI" id="CHEBI:30413"/>
    </cofactor>
</comment>